<evidence type="ECO:0000313" key="3">
    <source>
        <dbReference type="Proteomes" id="UP000692954"/>
    </source>
</evidence>
<organism evidence="2 3">
    <name type="scientific">Paramecium sonneborni</name>
    <dbReference type="NCBI Taxonomy" id="65129"/>
    <lineage>
        <taxon>Eukaryota</taxon>
        <taxon>Sar</taxon>
        <taxon>Alveolata</taxon>
        <taxon>Ciliophora</taxon>
        <taxon>Intramacronucleata</taxon>
        <taxon>Oligohymenophorea</taxon>
        <taxon>Peniculida</taxon>
        <taxon>Parameciidae</taxon>
        <taxon>Paramecium</taxon>
    </lineage>
</organism>
<keyword evidence="3" id="KW-1185">Reference proteome</keyword>
<feature type="coiled-coil region" evidence="1">
    <location>
        <begin position="53"/>
        <end position="80"/>
    </location>
</feature>
<dbReference type="Proteomes" id="UP000692954">
    <property type="component" value="Unassembled WGS sequence"/>
</dbReference>
<accession>A0A8S1KBY6</accession>
<dbReference type="OrthoDB" id="294990at2759"/>
<protein>
    <submittedName>
        <fullName evidence="2">Uncharacterized protein</fullName>
    </submittedName>
</protein>
<sequence>MNESLSIEYPFRFGKRRTIQSSQTNQKSKTKTLPATRLEDVSLKNEKLKIILKQHIKSDFEQLKIQIDDLTRQENNKKIKVLAIINGFTIANQKKNILRYLEALKTLTASKIVYYQLSVLPIDINLRSIAFFPQILNINVVEELNIFITPKQCQSLQYYKKNKILPSQILHFPNLKSFCMTVEDQKFYETEISQFQYILNFFSKSENLSILKLNFGKCYFEKVEVLQQMISKCFLTSKNLKYLQINVNSINNINKIHLPINEIALNIEQLQLNFAHIPLTSQFFSSILTMLRSQKQLFYLSLNFSKSNFEIKKLQSLLDTVVKVDTLELFALDLSGNIFCQSFNTKIQEEHIINKKQLRQLNLLLNDTVCLSDQHTIPSPDISILVNFTYKKLILNLNNTIQTYNTIDILGCELEQSNCSDLVLNLNNTRLNYDHVIFLSKTLLNCRTILKLQLYLKNNLIETSQISLVLASFIQMKIMTLNIYFNEEIKSKLMNDFALNNTYLLKSNLVTKRIEQLLNLKKLFVSVILKLEKQKIEPEVIQFINDLYNLC</sequence>
<proteinExistence type="predicted"/>
<gene>
    <name evidence="2" type="ORF">PSON_ATCC_30995.1.T0050009</name>
</gene>
<reference evidence="2" key="1">
    <citation type="submission" date="2021-01" db="EMBL/GenBank/DDBJ databases">
        <authorList>
            <consortium name="Genoscope - CEA"/>
            <person name="William W."/>
        </authorList>
    </citation>
    <scope>NUCLEOTIDE SEQUENCE</scope>
</reference>
<name>A0A8S1KBY6_9CILI</name>
<comment type="caution">
    <text evidence="2">The sequence shown here is derived from an EMBL/GenBank/DDBJ whole genome shotgun (WGS) entry which is preliminary data.</text>
</comment>
<dbReference type="AlphaFoldDB" id="A0A8S1KBY6"/>
<keyword evidence="1" id="KW-0175">Coiled coil</keyword>
<evidence type="ECO:0000313" key="2">
    <source>
        <dbReference type="EMBL" id="CAD8050426.1"/>
    </source>
</evidence>
<evidence type="ECO:0000256" key="1">
    <source>
        <dbReference type="SAM" id="Coils"/>
    </source>
</evidence>
<dbReference type="EMBL" id="CAJJDN010000005">
    <property type="protein sequence ID" value="CAD8050426.1"/>
    <property type="molecule type" value="Genomic_DNA"/>
</dbReference>